<dbReference type="Proteomes" id="UP000601223">
    <property type="component" value="Unassembled WGS sequence"/>
</dbReference>
<dbReference type="PANTHER" id="PTHR46623">
    <property type="entry name" value="CARBOXYMETHYLENEBUTENOLIDASE-RELATED"/>
    <property type="match status" value="1"/>
</dbReference>
<dbReference type="EMBL" id="BONF01000046">
    <property type="protein sequence ID" value="GIF85401.1"/>
    <property type="molecule type" value="Genomic_DNA"/>
</dbReference>
<dbReference type="SUPFAM" id="SSF53474">
    <property type="entry name" value="alpha/beta-Hydrolases"/>
    <property type="match status" value="1"/>
</dbReference>
<dbReference type="InterPro" id="IPR002925">
    <property type="entry name" value="Dienelactn_hydro"/>
</dbReference>
<comment type="caution">
    <text evidence="2">The sequence shown here is derived from an EMBL/GenBank/DDBJ whole genome shotgun (WGS) entry which is preliminary data.</text>
</comment>
<dbReference type="InterPro" id="IPR051049">
    <property type="entry name" value="Dienelactone_hydrolase-like"/>
</dbReference>
<name>A0A8J3JIM0_9ACTN</name>
<dbReference type="GO" id="GO:0016787">
    <property type="term" value="F:hydrolase activity"/>
    <property type="evidence" value="ECO:0007669"/>
    <property type="project" value="InterPro"/>
</dbReference>
<dbReference type="RefSeq" id="WP_239126208.1">
    <property type="nucleotide sequence ID" value="NZ_BONF01000046.1"/>
</dbReference>
<keyword evidence="3" id="KW-1185">Reference proteome</keyword>
<organism evidence="2 3">
    <name type="scientific">Catellatospora bangladeshensis</name>
    <dbReference type="NCBI Taxonomy" id="310355"/>
    <lineage>
        <taxon>Bacteria</taxon>
        <taxon>Bacillati</taxon>
        <taxon>Actinomycetota</taxon>
        <taxon>Actinomycetes</taxon>
        <taxon>Micromonosporales</taxon>
        <taxon>Micromonosporaceae</taxon>
        <taxon>Catellatospora</taxon>
    </lineage>
</organism>
<evidence type="ECO:0000313" key="2">
    <source>
        <dbReference type="EMBL" id="GIF85401.1"/>
    </source>
</evidence>
<dbReference type="AlphaFoldDB" id="A0A8J3JIM0"/>
<proteinExistence type="predicted"/>
<dbReference type="PANTHER" id="PTHR46623:SF6">
    <property type="entry name" value="ALPHA_BETA-HYDROLASES SUPERFAMILY PROTEIN"/>
    <property type="match status" value="1"/>
</dbReference>
<protein>
    <submittedName>
        <fullName evidence="2">Carboxymethylenebutenolidase</fullName>
    </submittedName>
</protein>
<dbReference type="Pfam" id="PF01738">
    <property type="entry name" value="DLH"/>
    <property type="match status" value="1"/>
</dbReference>
<feature type="domain" description="Dienelactone hydrolase" evidence="1">
    <location>
        <begin position="15"/>
        <end position="225"/>
    </location>
</feature>
<dbReference type="InterPro" id="IPR029058">
    <property type="entry name" value="AB_hydrolase_fold"/>
</dbReference>
<reference evidence="2 3" key="1">
    <citation type="submission" date="2021-01" db="EMBL/GenBank/DDBJ databases">
        <title>Whole genome shotgun sequence of Catellatospora bangladeshensis NBRC 107357.</title>
        <authorList>
            <person name="Komaki H."/>
            <person name="Tamura T."/>
        </authorList>
    </citation>
    <scope>NUCLEOTIDE SEQUENCE [LARGE SCALE GENOMIC DNA]</scope>
    <source>
        <strain evidence="2 3">NBRC 107357</strain>
    </source>
</reference>
<dbReference type="Gene3D" id="3.40.50.1820">
    <property type="entry name" value="alpha/beta hydrolase"/>
    <property type="match status" value="1"/>
</dbReference>
<evidence type="ECO:0000313" key="3">
    <source>
        <dbReference type="Proteomes" id="UP000601223"/>
    </source>
</evidence>
<accession>A0A8J3JIM0</accession>
<sequence length="226" mass="23765">MGETVIYPSNGGTSEGYLALPKSGSGPAVIVIQEWWGLVPHITSLADRFADAGFVALAPDLYHGAQTTEPDEAGRLMMGLAMDQAAKDIAGAAEYLAGRPETTGSVGAVGFCMGGSLALWSATFSDRITAAVGFYPAVPWERMSPQWSNYEGKTALIHCSEEDGTSAAEGIKAARAAIEEAGGTCIVHDYPGTRHAFVNDDRPEVYNAAAAASAWARTVELLRTHL</sequence>
<gene>
    <name evidence="2" type="ORF">Cba03nite_67500</name>
</gene>
<evidence type="ECO:0000259" key="1">
    <source>
        <dbReference type="Pfam" id="PF01738"/>
    </source>
</evidence>